<sequence>MVIQFLTFGSYSLSDQVSLCCFAGRLKIRCRSLLIQICEAEGVQILKGVVSKDHVHMHVEYRPSQDVSTLVKILKGRLQIEFPELKKHYWGRHFWAIGFGCWSGPPRGTGNITDEMVNGYLGYHRNPNDNNHGNFIIED</sequence>
<dbReference type="InterPro" id="IPR036515">
    <property type="entry name" value="Transposase_17_sf"/>
</dbReference>
<feature type="domain" description="Transposase IS200-like" evidence="1">
    <location>
        <begin position="13"/>
        <end position="124"/>
    </location>
</feature>
<evidence type="ECO:0000259" key="1">
    <source>
        <dbReference type="SMART" id="SM01321"/>
    </source>
</evidence>
<comment type="caution">
    <text evidence="2">The sequence shown here is derived from an EMBL/GenBank/DDBJ whole genome shotgun (WGS) entry which is preliminary data.</text>
</comment>
<reference evidence="2" key="1">
    <citation type="submission" date="2021-04" db="EMBL/GenBank/DDBJ databases">
        <authorList>
            <person name="Rodrigo-Torres L."/>
            <person name="Arahal R. D."/>
            <person name="Lucena T."/>
        </authorList>
    </citation>
    <scope>NUCLEOTIDE SEQUENCE</scope>
    <source>
        <strain evidence="2">CECT 9275</strain>
    </source>
</reference>
<evidence type="ECO:0000313" key="2">
    <source>
        <dbReference type="EMBL" id="CAG5016020.1"/>
    </source>
</evidence>
<dbReference type="GO" id="GO:0004803">
    <property type="term" value="F:transposase activity"/>
    <property type="evidence" value="ECO:0007669"/>
    <property type="project" value="InterPro"/>
</dbReference>
<dbReference type="NCBIfam" id="NF033573">
    <property type="entry name" value="transpos_IS200"/>
    <property type="match status" value="1"/>
</dbReference>
<dbReference type="Gene3D" id="3.30.70.1290">
    <property type="entry name" value="Transposase IS200-like"/>
    <property type="match status" value="1"/>
</dbReference>
<dbReference type="GO" id="GO:0003677">
    <property type="term" value="F:DNA binding"/>
    <property type="evidence" value="ECO:0007669"/>
    <property type="project" value="InterPro"/>
</dbReference>
<dbReference type="GO" id="GO:0006313">
    <property type="term" value="P:DNA transposition"/>
    <property type="evidence" value="ECO:0007669"/>
    <property type="project" value="InterPro"/>
</dbReference>
<gene>
    <name evidence="2" type="ORF">DYBT9275_05462</name>
</gene>
<dbReference type="AlphaFoldDB" id="A0A916N8F5"/>
<dbReference type="InterPro" id="IPR002686">
    <property type="entry name" value="Transposase_17"/>
</dbReference>
<dbReference type="PANTHER" id="PTHR33360:SF2">
    <property type="entry name" value="TRANSPOSASE FOR INSERTION SEQUENCE ELEMENT IS200"/>
    <property type="match status" value="1"/>
</dbReference>
<dbReference type="EMBL" id="CAJRAF010000004">
    <property type="protein sequence ID" value="CAG5016020.1"/>
    <property type="molecule type" value="Genomic_DNA"/>
</dbReference>
<evidence type="ECO:0000313" key="3">
    <source>
        <dbReference type="Proteomes" id="UP000680038"/>
    </source>
</evidence>
<keyword evidence="3" id="KW-1185">Reference proteome</keyword>
<name>A0A916N8F5_9BACT</name>
<protein>
    <recommendedName>
        <fullName evidence="1">Transposase IS200-like domain-containing protein</fullName>
    </recommendedName>
</protein>
<organism evidence="2 3">
    <name type="scientific">Dyadobacter helix</name>
    <dbReference type="NCBI Taxonomy" id="2822344"/>
    <lineage>
        <taxon>Bacteria</taxon>
        <taxon>Pseudomonadati</taxon>
        <taxon>Bacteroidota</taxon>
        <taxon>Cytophagia</taxon>
        <taxon>Cytophagales</taxon>
        <taxon>Spirosomataceae</taxon>
        <taxon>Dyadobacter</taxon>
    </lineage>
</organism>
<dbReference type="Pfam" id="PF01797">
    <property type="entry name" value="Y1_Tnp"/>
    <property type="match status" value="1"/>
</dbReference>
<dbReference type="PANTHER" id="PTHR33360">
    <property type="entry name" value="TRANSPOSASE FOR INSERTION SEQUENCE ELEMENT IS200"/>
    <property type="match status" value="1"/>
</dbReference>
<accession>A0A916N8F5</accession>
<proteinExistence type="predicted"/>
<dbReference type="SMART" id="SM01321">
    <property type="entry name" value="Y1_Tnp"/>
    <property type="match status" value="1"/>
</dbReference>
<dbReference type="Proteomes" id="UP000680038">
    <property type="component" value="Unassembled WGS sequence"/>
</dbReference>
<dbReference type="SUPFAM" id="SSF143422">
    <property type="entry name" value="Transposase IS200-like"/>
    <property type="match status" value="1"/>
</dbReference>